<dbReference type="Proteomes" id="UP000504603">
    <property type="component" value="Unplaced"/>
</dbReference>
<dbReference type="SUPFAM" id="SSF48403">
    <property type="entry name" value="Ankyrin repeat"/>
    <property type="match status" value="1"/>
</dbReference>
<evidence type="ECO:0000256" key="5">
    <source>
        <dbReference type="ARBA" id="ARBA00022840"/>
    </source>
</evidence>
<evidence type="ECO:0000313" key="8">
    <source>
        <dbReference type="Proteomes" id="UP000504603"/>
    </source>
</evidence>
<dbReference type="KEGG" id="mcha:111018029"/>
<dbReference type="InterPro" id="IPR002110">
    <property type="entry name" value="Ankyrin_rpt"/>
</dbReference>
<keyword evidence="3" id="KW-0547">Nucleotide-binding</keyword>
<dbReference type="GO" id="GO:0004674">
    <property type="term" value="F:protein serine/threonine kinase activity"/>
    <property type="evidence" value="ECO:0007669"/>
    <property type="project" value="TreeGrafter"/>
</dbReference>
<dbReference type="SUPFAM" id="SSF56112">
    <property type="entry name" value="Protein kinase-like (PK-like)"/>
    <property type="match status" value="1"/>
</dbReference>
<keyword evidence="6" id="KW-0040">ANK repeat</keyword>
<keyword evidence="2" id="KW-0808">Transferase</keyword>
<evidence type="ECO:0000259" key="7">
    <source>
        <dbReference type="PROSITE" id="PS50011"/>
    </source>
</evidence>
<evidence type="ECO:0000256" key="6">
    <source>
        <dbReference type="PROSITE-ProRule" id="PRU00023"/>
    </source>
</evidence>
<dbReference type="InterPro" id="IPR036770">
    <property type="entry name" value="Ankyrin_rpt-contain_sf"/>
</dbReference>
<evidence type="ECO:0000256" key="4">
    <source>
        <dbReference type="ARBA" id="ARBA00022777"/>
    </source>
</evidence>
<dbReference type="Pfam" id="PF07714">
    <property type="entry name" value="PK_Tyr_Ser-Thr"/>
    <property type="match status" value="1"/>
</dbReference>
<dbReference type="PIRSF" id="PIRSF000654">
    <property type="entry name" value="Integrin-linked_kinase"/>
    <property type="match status" value="1"/>
</dbReference>
<dbReference type="OrthoDB" id="4062651at2759"/>
<dbReference type="InterPro" id="IPR011009">
    <property type="entry name" value="Kinase-like_dom_sf"/>
</dbReference>
<accession>A0A6J1D912</accession>
<dbReference type="InterPro" id="IPR000719">
    <property type="entry name" value="Prot_kinase_dom"/>
</dbReference>
<reference evidence="9" key="1">
    <citation type="submission" date="2025-08" db="UniProtKB">
        <authorList>
            <consortium name="RefSeq"/>
        </authorList>
    </citation>
    <scope>IDENTIFICATION</scope>
    <source>
        <strain evidence="9">OHB3-1</strain>
    </source>
</reference>
<gene>
    <name evidence="9" type="primary">LOC111018029</name>
</gene>
<dbReference type="GO" id="GO:0005524">
    <property type="term" value="F:ATP binding"/>
    <property type="evidence" value="ECO:0007669"/>
    <property type="project" value="UniProtKB-KW"/>
</dbReference>
<dbReference type="FunFam" id="3.30.200.20:FF:000180">
    <property type="entry name" value="serine/threonine-protein kinase STY46-like"/>
    <property type="match status" value="1"/>
</dbReference>
<comment type="similarity">
    <text evidence="1">Belongs to the protein kinase superfamily. TKL Ser/Thr protein kinase family.</text>
</comment>
<dbReference type="PROSITE" id="PS50297">
    <property type="entry name" value="ANK_REP_REGION"/>
    <property type="match status" value="1"/>
</dbReference>
<dbReference type="SMART" id="SM00248">
    <property type="entry name" value="ANK"/>
    <property type="match status" value="3"/>
</dbReference>
<dbReference type="PROSITE" id="PS50088">
    <property type="entry name" value="ANK_REPEAT"/>
    <property type="match status" value="1"/>
</dbReference>
<dbReference type="Gene3D" id="1.25.40.20">
    <property type="entry name" value="Ankyrin repeat-containing domain"/>
    <property type="match status" value="1"/>
</dbReference>
<feature type="domain" description="Protein kinase" evidence="7">
    <location>
        <begin position="121"/>
        <end position="421"/>
    </location>
</feature>
<evidence type="ECO:0000313" key="9">
    <source>
        <dbReference type="RefSeq" id="XP_022149651.1"/>
    </source>
</evidence>
<dbReference type="InterPro" id="IPR001245">
    <property type="entry name" value="Ser-Thr/Tyr_kinase_cat_dom"/>
</dbReference>
<evidence type="ECO:0000256" key="1">
    <source>
        <dbReference type="ARBA" id="ARBA00005843"/>
    </source>
</evidence>
<dbReference type="FunFam" id="1.10.510.10:FF:000763">
    <property type="entry name" value="Os01g0748600 protein"/>
    <property type="match status" value="1"/>
</dbReference>
<dbReference type="InterPro" id="IPR051681">
    <property type="entry name" value="Ser/Thr_Kinases-Pseudokinases"/>
</dbReference>
<dbReference type="AlphaFoldDB" id="A0A6J1D912"/>
<dbReference type="RefSeq" id="XP_022149651.1">
    <property type="nucleotide sequence ID" value="XM_022293959.1"/>
</dbReference>
<sequence length="458" mass="51738">MDAHVRARFTLGKQSSLRPAREGSGVVAEELDDPIAIDPGIKLMYLANDGDVDGIRELLDSGTDVNFHDSDGRTSLHVAACQGRPDVVELLLRRGAEVDVEDCWGSTPLADAIHYQNHDVIKLLQKHGAKPQVAPMRVQNDREVPEYEINPNELDFSKRVNITKGTFCIASWRGTEVAVKTLGKEVFTDEDKVKAFRDELALLQKIRHPNVVQFLGAVTQSSPMMIVTEYLPQGDLDAFMKQKGSLKLATAVKFALDIARGMNYLHEHKPEAIVHRDLEPSNILRDDSGHLKVADFGVSKLLKVSKGVKEDRPVTCHDTSCRYVAPEVYKNEEYDTRVDVFSFALILQEMIEGHPPFPTKPENEVPKAYIANERPPFKDPPNRYEPGIKELIQECWDEKPSKRPTFRQIIRRLDDINNQLVQSSNVKVNPFRYCFVNLRALFKREKTNPGSRSTSESK</sequence>
<dbReference type="PANTHER" id="PTHR44329">
    <property type="entry name" value="SERINE/THREONINE-PROTEIN KINASE TNNI3K-RELATED"/>
    <property type="match status" value="1"/>
</dbReference>
<dbReference type="Gene3D" id="3.30.200.20">
    <property type="entry name" value="Phosphorylase Kinase, domain 1"/>
    <property type="match status" value="1"/>
</dbReference>
<organism evidence="8 9">
    <name type="scientific">Momordica charantia</name>
    <name type="common">Bitter gourd</name>
    <name type="synonym">Balsam pear</name>
    <dbReference type="NCBI Taxonomy" id="3673"/>
    <lineage>
        <taxon>Eukaryota</taxon>
        <taxon>Viridiplantae</taxon>
        <taxon>Streptophyta</taxon>
        <taxon>Embryophyta</taxon>
        <taxon>Tracheophyta</taxon>
        <taxon>Spermatophyta</taxon>
        <taxon>Magnoliopsida</taxon>
        <taxon>eudicotyledons</taxon>
        <taxon>Gunneridae</taxon>
        <taxon>Pentapetalae</taxon>
        <taxon>rosids</taxon>
        <taxon>fabids</taxon>
        <taxon>Cucurbitales</taxon>
        <taxon>Cucurbitaceae</taxon>
        <taxon>Momordiceae</taxon>
        <taxon>Momordica</taxon>
    </lineage>
</organism>
<keyword evidence="4 9" id="KW-0418">Kinase</keyword>
<dbReference type="GeneID" id="111018029"/>
<evidence type="ECO:0000256" key="3">
    <source>
        <dbReference type="ARBA" id="ARBA00022741"/>
    </source>
</evidence>
<protein>
    <submittedName>
        <fullName evidence="9">Serine/threonine-protein kinase STY8</fullName>
    </submittedName>
</protein>
<keyword evidence="5" id="KW-0067">ATP-binding</keyword>
<evidence type="ECO:0000256" key="2">
    <source>
        <dbReference type="ARBA" id="ARBA00022679"/>
    </source>
</evidence>
<proteinExistence type="inferred from homology"/>
<dbReference type="CDD" id="cd13999">
    <property type="entry name" value="STKc_MAP3K-like"/>
    <property type="match status" value="1"/>
</dbReference>
<feature type="repeat" description="ANK" evidence="6">
    <location>
        <begin position="71"/>
        <end position="103"/>
    </location>
</feature>
<keyword evidence="8" id="KW-1185">Reference proteome</keyword>
<name>A0A6J1D912_MOMCH</name>
<dbReference type="FunFam" id="1.25.40.20:FF:000439">
    <property type="entry name" value="Integrin-linked protein kinase family"/>
    <property type="match status" value="1"/>
</dbReference>
<dbReference type="Gene3D" id="1.10.510.10">
    <property type="entry name" value="Transferase(Phosphotransferase) domain 1"/>
    <property type="match status" value="1"/>
</dbReference>
<dbReference type="PROSITE" id="PS50011">
    <property type="entry name" value="PROTEIN_KINASE_DOM"/>
    <property type="match status" value="1"/>
</dbReference>
<dbReference type="PANTHER" id="PTHR44329:SF197">
    <property type="entry name" value="PROTEIN KINASE DOMAIN-CONTAINING PROTEIN"/>
    <property type="match status" value="1"/>
</dbReference>
<dbReference type="Pfam" id="PF12796">
    <property type="entry name" value="Ank_2"/>
    <property type="match status" value="1"/>
</dbReference>